<dbReference type="InterPro" id="IPR001537">
    <property type="entry name" value="SpoU_MeTrfase"/>
</dbReference>
<evidence type="ECO:0000259" key="3">
    <source>
        <dbReference type="Pfam" id="PF00588"/>
    </source>
</evidence>
<dbReference type="EC" id="2.1.1.185" evidence="4"/>
<sequence>MAAVLANPRRKVLRLLVTLNAAQRLRDDGATLPDELEDITPHDLDKLLGSEAVHQGAAVQVAPLEPLSLDSLEHARLIVVLDQVTDPHNVGAILRSAVAFGAEALVTTGRHAPAETGVLAKAASGALESITMVEVPNLARALTELGELGFTRIGLDSEGTAVLEDSMGGDKIALVLGAEGKGLRRLSRDKCDVVARLDMPGPIKSLNVSNAAVLSLYLARRHLG</sequence>
<dbReference type="Gene3D" id="3.40.1280.10">
    <property type="match status" value="1"/>
</dbReference>
<dbReference type="SUPFAM" id="SSF75217">
    <property type="entry name" value="alpha/beta knot"/>
    <property type="match status" value="1"/>
</dbReference>
<organism evidence="4 5">
    <name type="scientific">Kaistia dalseonensis</name>
    <dbReference type="NCBI Taxonomy" id="410840"/>
    <lineage>
        <taxon>Bacteria</taxon>
        <taxon>Pseudomonadati</taxon>
        <taxon>Pseudomonadota</taxon>
        <taxon>Alphaproteobacteria</taxon>
        <taxon>Hyphomicrobiales</taxon>
        <taxon>Kaistiaceae</taxon>
        <taxon>Kaistia</taxon>
    </lineage>
</organism>
<dbReference type="InterPro" id="IPR004441">
    <property type="entry name" value="rRNA_MeTrfase_TrmH"/>
</dbReference>
<dbReference type="Pfam" id="PF00588">
    <property type="entry name" value="SpoU_methylase"/>
    <property type="match status" value="1"/>
</dbReference>
<proteinExistence type="predicted"/>
<evidence type="ECO:0000256" key="1">
    <source>
        <dbReference type="ARBA" id="ARBA00022603"/>
    </source>
</evidence>
<dbReference type="EMBL" id="JAUSVO010000006">
    <property type="protein sequence ID" value="MDQ0439526.1"/>
    <property type="molecule type" value="Genomic_DNA"/>
</dbReference>
<keyword evidence="2 4" id="KW-0808">Transferase</keyword>
<dbReference type="GO" id="GO:0008168">
    <property type="term" value="F:methyltransferase activity"/>
    <property type="evidence" value="ECO:0007669"/>
    <property type="project" value="UniProtKB-KW"/>
</dbReference>
<dbReference type="InterPro" id="IPR029026">
    <property type="entry name" value="tRNA_m1G_MTases_N"/>
</dbReference>
<dbReference type="InterPro" id="IPR029028">
    <property type="entry name" value="Alpha/beta_knot_MTases"/>
</dbReference>
<evidence type="ECO:0000256" key="2">
    <source>
        <dbReference type="ARBA" id="ARBA00022679"/>
    </source>
</evidence>
<dbReference type="CDD" id="cd18103">
    <property type="entry name" value="SpoU-like_RlmB"/>
    <property type="match status" value="1"/>
</dbReference>
<keyword evidence="1 4" id="KW-0489">Methyltransferase</keyword>
<evidence type="ECO:0000313" key="5">
    <source>
        <dbReference type="Proteomes" id="UP001241603"/>
    </source>
</evidence>
<comment type="caution">
    <text evidence="4">The sequence shown here is derived from an EMBL/GenBank/DDBJ whole genome shotgun (WGS) entry which is preliminary data.</text>
</comment>
<dbReference type="PANTHER" id="PTHR46429">
    <property type="entry name" value="23S RRNA (GUANOSINE-2'-O-)-METHYLTRANSFERASE RLMB"/>
    <property type="match status" value="1"/>
</dbReference>
<keyword evidence="5" id="KW-1185">Reference proteome</keyword>
<accession>A0ABU0HDC5</accession>
<dbReference type="Proteomes" id="UP001241603">
    <property type="component" value="Unassembled WGS sequence"/>
</dbReference>
<dbReference type="PANTHER" id="PTHR46429:SF1">
    <property type="entry name" value="23S RRNA (GUANOSINE-2'-O-)-METHYLTRANSFERASE RLMB"/>
    <property type="match status" value="1"/>
</dbReference>
<dbReference type="GO" id="GO:0032259">
    <property type="term" value="P:methylation"/>
    <property type="evidence" value="ECO:0007669"/>
    <property type="project" value="UniProtKB-KW"/>
</dbReference>
<name>A0ABU0HDC5_9HYPH</name>
<evidence type="ECO:0000313" key="4">
    <source>
        <dbReference type="EMBL" id="MDQ0439526.1"/>
    </source>
</evidence>
<reference evidence="4 5" key="1">
    <citation type="submission" date="2023-07" db="EMBL/GenBank/DDBJ databases">
        <title>Genomic Encyclopedia of Type Strains, Phase IV (KMG-IV): sequencing the most valuable type-strain genomes for metagenomic binning, comparative biology and taxonomic classification.</title>
        <authorList>
            <person name="Goeker M."/>
        </authorList>
    </citation>
    <scope>NUCLEOTIDE SEQUENCE [LARGE SCALE GENOMIC DNA]</scope>
    <source>
        <strain evidence="4 5">B6-8</strain>
    </source>
</reference>
<protein>
    <submittedName>
        <fullName evidence="4">23S rRNA (Guanosine2251-2'-O)-methyltransferase</fullName>
        <ecNumber evidence="4">2.1.1.185</ecNumber>
    </submittedName>
</protein>
<gene>
    <name evidence="4" type="ORF">QO014_003932</name>
</gene>
<feature type="domain" description="tRNA/rRNA methyltransferase SpoU type" evidence="3">
    <location>
        <begin position="77"/>
        <end position="217"/>
    </location>
</feature>